<reference evidence="2" key="1">
    <citation type="submission" date="2009-08" db="EMBL/GenBank/DDBJ databases">
        <authorList>
            <consortium name="US DOE Joint Genome Institute"/>
            <person name="Lucas S."/>
            <person name="Copeland A."/>
            <person name="Lapidus A."/>
            <person name="Glavina del Rio T."/>
            <person name="Dalin E."/>
            <person name="Tice H."/>
            <person name="Bruce D."/>
            <person name="Barry K."/>
            <person name="Pitluck S."/>
            <person name="Lowry S."/>
            <person name="Larimer F."/>
            <person name="Land M."/>
            <person name="Hauser L."/>
            <person name="Kyrpides N."/>
            <person name="Ivanova N."/>
            <person name="McMahon K.D."/>
            <person name="Hugenholtz P."/>
        </authorList>
    </citation>
    <scope>NUCLEOTIDE SEQUENCE</scope>
    <source>
        <strain evidence="2">UW-1</strain>
        <plasmid evidence="2">pAph01</plasmid>
    </source>
</reference>
<dbReference type="Gene3D" id="3.40.50.300">
    <property type="entry name" value="P-loop containing nucleotide triphosphate hydrolases"/>
    <property type="match status" value="1"/>
</dbReference>
<geneLocation type="plasmid" evidence="2">
    <name>pAph01</name>
</geneLocation>
<dbReference type="HOGENOM" id="CLU_037612_5_3_4"/>
<dbReference type="AlphaFoldDB" id="C7RVT4"/>
<evidence type="ECO:0000313" key="2">
    <source>
        <dbReference type="EMBL" id="ACV37744.1"/>
    </source>
</evidence>
<keyword evidence="2" id="KW-0614">Plasmid</keyword>
<dbReference type="PIRSF" id="PIRSF009320">
    <property type="entry name" value="Nuc_binding_HP_1000"/>
    <property type="match status" value="1"/>
</dbReference>
<feature type="domain" description="CobQ/CobB/MinD/ParA nucleotide binding" evidence="1">
    <location>
        <begin position="6"/>
        <end position="158"/>
    </location>
</feature>
<dbReference type="OrthoDB" id="69313at2"/>
<organism evidence="2">
    <name type="scientific">Accumulibacter regalis</name>
    <dbReference type="NCBI Taxonomy" id="522306"/>
    <lineage>
        <taxon>Bacteria</taxon>
        <taxon>Pseudomonadati</taxon>
        <taxon>Pseudomonadota</taxon>
        <taxon>Betaproteobacteria</taxon>
        <taxon>Candidatus Accumulibacter</taxon>
    </lineage>
</organism>
<dbReference type="Pfam" id="PF01656">
    <property type="entry name" value="CbiA"/>
    <property type="match status" value="1"/>
</dbReference>
<dbReference type="PANTHER" id="PTHR13696">
    <property type="entry name" value="P-LOOP CONTAINING NUCLEOSIDE TRIPHOSPHATE HYDROLASE"/>
    <property type="match status" value="1"/>
</dbReference>
<protein>
    <recommendedName>
        <fullName evidence="1">CobQ/CobB/MinD/ParA nucleotide binding domain-containing protein</fullName>
    </recommendedName>
</protein>
<dbReference type="PANTHER" id="PTHR13696:SF99">
    <property type="entry name" value="COBYRINIC ACID AC-DIAMIDE SYNTHASE"/>
    <property type="match status" value="1"/>
</dbReference>
<dbReference type="EMBL" id="CP001716">
    <property type="protein sequence ID" value="ACV37744.1"/>
    <property type="molecule type" value="Genomic_DNA"/>
</dbReference>
<dbReference type="KEGG" id="app:CAP2UW1_4612"/>
<reference evidence="2" key="2">
    <citation type="submission" date="2009-09" db="EMBL/GenBank/DDBJ databases">
        <title>Complete sequence of plasmid1 of Candidatus Accumulibacter phosphatis clade IIA str. UW-1.</title>
        <authorList>
            <consortium name="US DOE Joint Genome Institute"/>
            <person name="Martin H.G."/>
            <person name="Ivanova N."/>
            <person name="Kunin V."/>
            <person name="Warnecke F."/>
            <person name="Barry K."/>
            <person name="He S."/>
            <person name="Salamov A."/>
            <person name="Szeto E."/>
            <person name="Dalin E."/>
            <person name="Pangilinan J.L."/>
            <person name="Lapidus A."/>
            <person name="Lowry S."/>
            <person name="Kyrpides N.C."/>
            <person name="McMahon K.D."/>
            <person name="Hugenholtz P."/>
        </authorList>
    </citation>
    <scope>NUCLEOTIDE SEQUENCE [LARGE SCALE GENOMIC DNA]</scope>
    <source>
        <strain evidence="2">UW-1</strain>
        <plasmid evidence="2">pAph01</plasmid>
        <plasmid>UW-1</plasmid>
    </source>
</reference>
<dbReference type="InterPro" id="IPR050678">
    <property type="entry name" value="DNA_Partitioning_ATPase"/>
</dbReference>
<proteinExistence type="predicted"/>
<evidence type="ECO:0000259" key="1">
    <source>
        <dbReference type="Pfam" id="PF01656"/>
    </source>
</evidence>
<gene>
    <name evidence="2" type="ordered locus">CAP2UW1_4612</name>
</gene>
<dbReference type="InterPro" id="IPR027417">
    <property type="entry name" value="P-loop_NTPase"/>
</dbReference>
<dbReference type="InterPro" id="IPR002586">
    <property type="entry name" value="CobQ/CobB/MinD/ParA_Nub-bd_dom"/>
</dbReference>
<sequence>MAKILTVFNQKGGCGKTMTAMQLAGTCAMRGYSTLVVDMDSQGTALVWSTVKPDPQLRLKATGFPAKVESFAPLGRGMVRPVADLAPLYDLIIIDTPPAVASEAPWAALQISDLALIPFVPTAADMWAKEARVLARKAMEQNPDIRGVHHLPSMVRRGNTIAGVLDQFRSDPEVALLSSTVSLLNAYLDSQMLGLCVGQLSSSSTAAKEMSALSDEVLGLLGLSKSVEGKRKGKR</sequence>
<accession>C7RVT4</accession>
<dbReference type="CDD" id="cd02042">
    <property type="entry name" value="ParAB_family"/>
    <property type="match status" value="1"/>
</dbReference>
<dbReference type="SUPFAM" id="SSF52540">
    <property type="entry name" value="P-loop containing nucleoside triphosphate hydrolases"/>
    <property type="match status" value="1"/>
</dbReference>
<name>C7RVT4_ACCRE</name>